<dbReference type="RefSeq" id="WP_186280184.1">
    <property type="nucleotide sequence ID" value="NZ_JACMSF010000001.1"/>
</dbReference>
<dbReference type="AlphaFoldDB" id="A0A7X1IZ45"/>
<dbReference type="EMBL" id="JACMSF010000001">
    <property type="protein sequence ID" value="MBC2900332.1"/>
    <property type="molecule type" value="Genomic_DNA"/>
</dbReference>
<comment type="caution">
    <text evidence="1">The sequence shown here is derived from an EMBL/GenBank/DDBJ whole genome shotgun (WGS) entry which is preliminary data.</text>
</comment>
<evidence type="ECO:0000313" key="1">
    <source>
        <dbReference type="EMBL" id="MBC2900332.1"/>
    </source>
</evidence>
<keyword evidence="2" id="KW-1185">Reference proteome</keyword>
<evidence type="ECO:0000313" key="2">
    <source>
        <dbReference type="Proteomes" id="UP000584670"/>
    </source>
</evidence>
<protein>
    <submittedName>
        <fullName evidence="1">Uncharacterized protein</fullName>
    </submittedName>
</protein>
<proteinExistence type="predicted"/>
<accession>A0A7X1IZ45</accession>
<organism evidence="1 2">
    <name type="scientific">Streptomyces cupreus</name>
    <dbReference type="NCBI Taxonomy" id="2759956"/>
    <lineage>
        <taxon>Bacteria</taxon>
        <taxon>Bacillati</taxon>
        <taxon>Actinomycetota</taxon>
        <taxon>Actinomycetes</taxon>
        <taxon>Kitasatosporales</taxon>
        <taxon>Streptomycetaceae</taxon>
        <taxon>Streptomyces</taxon>
    </lineage>
</organism>
<reference evidence="1 2" key="1">
    <citation type="submission" date="2020-08" db="EMBL/GenBank/DDBJ databases">
        <title>Streptomyces sp. PSKA01 genome sequencing and assembly.</title>
        <authorList>
            <person name="Mandal S."/>
            <person name="Maiti P.K."/>
            <person name="Das P."/>
        </authorList>
    </citation>
    <scope>NUCLEOTIDE SEQUENCE [LARGE SCALE GENOMIC DNA]</scope>
    <source>
        <strain evidence="1 2">PSKA01</strain>
    </source>
</reference>
<name>A0A7X1IZ45_9ACTN</name>
<dbReference type="Proteomes" id="UP000584670">
    <property type="component" value="Unassembled WGS sequence"/>
</dbReference>
<gene>
    <name evidence="1" type="ORF">H4N64_01700</name>
</gene>
<sequence length="59" mass="6324">MYETPPRPQPAVPLQTPAVHRDQWQAPADGAADRGAEAARSMCADLTGSRRDMCRAMGG</sequence>